<organism evidence="3 4">
    <name type="scientific">Desulforhopalus singaporensis</name>
    <dbReference type="NCBI Taxonomy" id="91360"/>
    <lineage>
        <taxon>Bacteria</taxon>
        <taxon>Pseudomonadati</taxon>
        <taxon>Thermodesulfobacteriota</taxon>
        <taxon>Desulfobulbia</taxon>
        <taxon>Desulfobulbales</taxon>
        <taxon>Desulfocapsaceae</taxon>
        <taxon>Desulforhopalus</taxon>
    </lineage>
</organism>
<dbReference type="RefSeq" id="WP_245695177.1">
    <property type="nucleotide sequence ID" value="NZ_FNJI01000024.1"/>
</dbReference>
<dbReference type="EMBL" id="FNJI01000024">
    <property type="protein sequence ID" value="SDP53271.1"/>
    <property type="molecule type" value="Genomic_DNA"/>
</dbReference>
<reference evidence="3 4" key="1">
    <citation type="submission" date="2016-10" db="EMBL/GenBank/DDBJ databases">
        <authorList>
            <person name="de Groot N.N."/>
        </authorList>
    </citation>
    <scope>NUCLEOTIDE SEQUENCE [LARGE SCALE GENOMIC DNA]</scope>
    <source>
        <strain evidence="3 4">DSM 12130</strain>
    </source>
</reference>
<dbReference type="InterPro" id="IPR036280">
    <property type="entry name" value="Multihaem_cyt_sf"/>
</dbReference>
<feature type="domain" description="Cytochrome c7-like" evidence="2">
    <location>
        <begin position="47"/>
        <end position="101"/>
    </location>
</feature>
<dbReference type="AlphaFoldDB" id="A0A1H0THG2"/>
<dbReference type="Gene3D" id="3.90.10.10">
    <property type="entry name" value="Cytochrome C3"/>
    <property type="match status" value="1"/>
</dbReference>
<dbReference type="SUPFAM" id="SSF48695">
    <property type="entry name" value="Multiheme cytochromes"/>
    <property type="match status" value="1"/>
</dbReference>
<evidence type="ECO:0000259" key="2">
    <source>
        <dbReference type="Pfam" id="PF14522"/>
    </source>
</evidence>
<gene>
    <name evidence="3" type="ORF">SAMN05660330_03090</name>
</gene>
<evidence type="ECO:0000256" key="1">
    <source>
        <dbReference type="SAM" id="SignalP"/>
    </source>
</evidence>
<accession>A0A1H0THG2</accession>
<evidence type="ECO:0000313" key="4">
    <source>
        <dbReference type="Proteomes" id="UP000199073"/>
    </source>
</evidence>
<evidence type="ECO:0000313" key="3">
    <source>
        <dbReference type="EMBL" id="SDP53271.1"/>
    </source>
</evidence>
<feature type="signal peptide" evidence="1">
    <location>
        <begin position="1"/>
        <end position="27"/>
    </location>
</feature>
<feature type="chain" id="PRO_5011535566" evidence="1">
    <location>
        <begin position="28"/>
        <end position="127"/>
    </location>
</feature>
<dbReference type="STRING" id="91360.SAMN05660330_03090"/>
<dbReference type="Pfam" id="PF14522">
    <property type="entry name" value="Cytochrome_C7"/>
    <property type="match status" value="1"/>
</dbReference>
<keyword evidence="1" id="KW-0732">Signal</keyword>
<keyword evidence="4" id="KW-1185">Reference proteome</keyword>
<protein>
    <submittedName>
        <fullName evidence="3">Cytochrome c7</fullName>
    </submittedName>
</protein>
<name>A0A1H0THG2_9BACT</name>
<sequence>MRNILKRSVKTVFAVVAGSVLIITAGAALGAADGSLSNHPELSQQEMLTPCADCHREATPEIEKQWYASVHGIAMVKCYQCHGTFETFKVTPSREDCATCHADMLDKCPTDKSCWECHVPHMFKERK</sequence>
<proteinExistence type="predicted"/>
<dbReference type="InterPro" id="IPR029467">
    <property type="entry name" value="Cyt_c7-like"/>
</dbReference>
<dbReference type="Proteomes" id="UP000199073">
    <property type="component" value="Unassembled WGS sequence"/>
</dbReference>